<evidence type="ECO:0000313" key="14">
    <source>
        <dbReference type="EMBL" id="GFQ06976.1"/>
    </source>
</evidence>
<dbReference type="OrthoDB" id="911330at2759"/>
<keyword evidence="8" id="KW-0547">Nucleotide-binding</keyword>
<evidence type="ECO:0000313" key="15">
    <source>
        <dbReference type="Proteomes" id="UP000653305"/>
    </source>
</evidence>
<feature type="domain" description="NB-ARC" evidence="11">
    <location>
        <begin position="317"/>
        <end position="482"/>
    </location>
</feature>
<dbReference type="Gene3D" id="1.20.5.4130">
    <property type="match status" value="1"/>
</dbReference>
<keyword evidence="9" id="KW-0611">Plant defense</keyword>
<dbReference type="Gene3D" id="3.80.10.10">
    <property type="entry name" value="Ribonuclease Inhibitor"/>
    <property type="match status" value="1"/>
</dbReference>
<dbReference type="EMBL" id="BMAC01001358">
    <property type="protein sequence ID" value="GFQ06976.1"/>
    <property type="molecule type" value="Genomic_DNA"/>
</dbReference>
<dbReference type="FunFam" id="3.40.50.300:FF:001091">
    <property type="entry name" value="Probable disease resistance protein At1g61300"/>
    <property type="match status" value="1"/>
</dbReference>
<organism evidence="14 15">
    <name type="scientific">Phtheirospermum japonicum</name>
    <dbReference type="NCBI Taxonomy" id="374723"/>
    <lineage>
        <taxon>Eukaryota</taxon>
        <taxon>Viridiplantae</taxon>
        <taxon>Streptophyta</taxon>
        <taxon>Embryophyta</taxon>
        <taxon>Tracheophyta</taxon>
        <taxon>Spermatophyta</taxon>
        <taxon>Magnoliopsida</taxon>
        <taxon>eudicotyledons</taxon>
        <taxon>Gunneridae</taxon>
        <taxon>Pentapetalae</taxon>
        <taxon>asterids</taxon>
        <taxon>lamiids</taxon>
        <taxon>Lamiales</taxon>
        <taxon>Orobanchaceae</taxon>
        <taxon>Orobanchaceae incertae sedis</taxon>
        <taxon>Phtheirospermum</taxon>
    </lineage>
</organism>
<dbReference type="InterPro" id="IPR042197">
    <property type="entry name" value="Apaf_helical"/>
</dbReference>
<dbReference type="FunFam" id="1.10.10.10:FF:000322">
    <property type="entry name" value="Probable disease resistance protein At1g63360"/>
    <property type="match status" value="1"/>
</dbReference>
<evidence type="ECO:0000256" key="4">
    <source>
        <dbReference type="ARBA" id="ARBA00022490"/>
    </source>
</evidence>
<dbReference type="InterPro" id="IPR044974">
    <property type="entry name" value="Disease_R_plants"/>
</dbReference>
<dbReference type="InterPro" id="IPR002182">
    <property type="entry name" value="NB-ARC"/>
</dbReference>
<dbReference type="Pfam" id="PF00931">
    <property type="entry name" value="NB-ARC"/>
    <property type="match status" value="1"/>
</dbReference>
<dbReference type="Gene3D" id="1.10.10.10">
    <property type="entry name" value="Winged helix-like DNA-binding domain superfamily/Winged helix DNA-binding domain"/>
    <property type="match status" value="1"/>
</dbReference>
<dbReference type="SUPFAM" id="SSF52540">
    <property type="entry name" value="P-loop containing nucleoside triphosphate hydrolases"/>
    <property type="match status" value="1"/>
</dbReference>
<dbReference type="SUPFAM" id="SSF52058">
    <property type="entry name" value="L domain-like"/>
    <property type="match status" value="1"/>
</dbReference>
<keyword evidence="15" id="KW-1185">Reference proteome</keyword>
<keyword evidence="7" id="KW-0677">Repeat</keyword>
<dbReference type="AlphaFoldDB" id="A0A830DJN5"/>
<dbReference type="PANTHER" id="PTHR23155">
    <property type="entry name" value="DISEASE RESISTANCE PROTEIN RP"/>
    <property type="match status" value="1"/>
</dbReference>
<dbReference type="Pfam" id="PF23598">
    <property type="entry name" value="LRR_14"/>
    <property type="match status" value="1"/>
</dbReference>
<feature type="domain" description="Disease resistance R13L4/SHOC-2-like LRR" evidence="13">
    <location>
        <begin position="701"/>
        <end position="882"/>
    </location>
</feature>
<evidence type="ECO:0000259" key="13">
    <source>
        <dbReference type="Pfam" id="PF23598"/>
    </source>
</evidence>
<dbReference type="GO" id="GO:0051607">
    <property type="term" value="P:defense response to virus"/>
    <property type="evidence" value="ECO:0007669"/>
    <property type="project" value="UniProtKB-ARBA"/>
</dbReference>
<evidence type="ECO:0000256" key="3">
    <source>
        <dbReference type="ARBA" id="ARBA00008894"/>
    </source>
</evidence>
<accession>A0A830DJN5</accession>
<dbReference type="InterPro" id="IPR055414">
    <property type="entry name" value="LRR_R13L4/SHOC2-like"/>
</dbReference>
<gene>
    <name evidence="14" type="ORF">PHJA_002841700</name>
</gene>
<keyword evidence="6" id="KW-0381">Hypersensitive response</keyword>
<evidence type="ECO:0000256" key="7">
    <source>
        <dbReference type="ARBA" id="ARBA00022737"/>
    </source>
</evidence>
<dbReference type="InterPro" id="IPR032675">
    <property type="entry name" value="LRR_dom_sf"/>
</dbReference>
<evidence type="ECO:0000256" key="8">
    <source>
        <dbReference type="ARBA" id="ARBA00022741"/>
    </source>
</evidence>
<dbReference type="GO" id="GO:0043531">
    <property type="term" value="F:ADP binding"/>
    <property type="evidence" value="ECO:0007669"/>
    <property type="project" value="InterPro"/>
</dbReference>
<comment type="subcellular location">
    <subcellularLocation>
        <location evidence="2">Cytoplasm</location>
    </subcellularLocation>
</comment>
<dbReference type="InterPro" id="IPR036388">
    <property type="entry name" value="WH-like_DNA-bd_sf"/>
</dbReference>
<keyword evidence="5" id="KW-0433">Leucine-rich repeat</keyword>
<dbReference type="Pfam" id="PF23559">
    <property type="entry name" value="WHD_DRP"/>
    <property type="match status" value="1"/>
</dbReference>
<sequence>MASTAVISLVQTIDRLQNSPHIPIVLNSSSEIIKSAYNEVLSLKNVLLLFDRNISVKSVFSIARTDVNALEVFESYLSNHFPTEHQIIQFADKQLLPLQEFLQDNANNNIVLDGQLIIEAVNKLESVGENISSIFRKSLDFSENMDEWIDYFTGMVREIKRYRKDLPEVEDDIYNQFGEIHRVLTEFITTADRVFEEILKRVDRTRSRSRRERLSALDGQIREATCELEDKLEARFSNQIFLQSDQSHPFSFSLDLQEVNNDIESFIHVTRKLKEEYINELFNLSDENDDNRDVGDVTSRIDYGEVKTKMVGFSDEFRKISFQLFYGKSRRKVLSLCGMAGIGKTILAKNIFEDQSISYWFDHRVWVAVGPKYHLREILLCILAQVYPSTDKMLLTEGDQEKLAECLFKSLKGKRYLIVLDDVWDKQLISSLERLLPYERNGNRVLVTTRIGRVAGWFRHNVRFLNEEESWDLLREKVFGEDSCPPRLEKAGKRIAEKCEGLPLTIVTVADLLSKAERTPDYWNEIILNKKLIFMGAYDRIMNVLLPSYNDLPQHLKACFLYMGVFPQNYEITRSELIKLWSAEGFLDQHASFTDLDNIIDHLVDGCLLIVRRRSSTFKVKTCSLHSSFWHLCRRKAWENKFSHVINCYEDGLADGIKSQRRLCIHNNILFGIKDVYNSMASISTARSLLCSGPPHLYPVPICFKLKLLRVLDALSICSYDFPMEALKLVHLKYFALTYNGKLPRSISKLWNLQFLIVRRHLRIKHNGSHTNLPIEIWDMKELKHLQVMGSDLPYPCDDTLLPNLIALLDVSPRSCTKGVLEKLPNLEKLGIRIEVAPFGHEPLSCFDHISHLSRLESLKCVIVNPVLWCDVVVPPPPLSIFPLGLRKLTLSGLGYPWEELSKIGLLPKLEVLKLRCCAFRGPKWETSYKRFLELRFLLIEDCDLVHWKVTSGSFYRIWRLSLKNCYKLEEIPLEFVGNLREIEVVDCGRLAMACANHIEEDRSKIPKWNLDANIRSSYMG</sequence>
<protein>
    <submittedName>
        <fullName evidence="14">Putative late blight resistance protein homolog r1a-6</fullName>
    </submittedName>
</protein>
<feature type="domain" description="Disease resistance protein winged helix" evidence="12">
    <location>
        <begin position="565"/>
        <end position="629"/>
    </location>
</feature>
<dbReference type="GO" id="GO:0005737">
    <property type="term" value="C:cytoplasm"/>
    <property type="evidence" value="ECO:0007669"/>
    <property type="project" value="UniProtKB-SubCell"/>
</dbReference>
<evidence type="ECO:0000256" key="1">
    <source>
        <dbReference type="ARBA" id="ARBA00002074"/>
    </source>
</evidence>
<dbReference type="GO" id="GO:0005524">
    <property type="term" value="F:ATP binding"/>
    <property type="evidence" value="ECO:0007669"/>
    <property type="project" value="UniProtKB-KW"/>
</dbReference>
<dbReference type="InterPro" id="IPR058922">
    <property type="entry name" value="WHD_DRP"/>
</dbReference>
<comment type="caution">
    <text evidence="14">The sequence shown here is derived from an EMBL/GenBank/DDBJ whole genome shotgun (WGS) entry which is preliminary data.</text>
</comment>
<evidence type="ECO:0000256" key="2">
    <source>
        <dbReference type="ARBA" id="ARBA00004496"/>
    </source>
</evidence>
<dbReference type="PRINTS" id="PR00364">
    <property type="entry name" value="DISEASERSIST"/>
</dbReference>
<dbReference type="Gene3D" id="1.10.8.430">
    <property type="entry name" value="Helical domain of apoptotic protease-activating factors"/>
    <property type="match status" value="1"/>
</dbReference>
<reference evidence="14" key="1">
    <citation type="submission" date="2020-07" db="EMBL/GenBank/DDBJ databases">
        <title>Ethylene signaling mediates host invasion by parasitic plants.</title>
        <authorList>
            <person name="Yoshida S."/>
        </authorList>
    </citation>
    <scope>NUCLEOTIDE SEQUENCE</scope>
    <source>
        <strain evidence="14">Okayama</strain>
    </source>
</reference>
<evidence type="ECO:0000256" key="5">
    <source>
        <dbReference type="ARBA" id="ARBA00022614"/>
    </source>
</evidence>
<comment type="similarity">
    <text evidence="3">Belongs to the disease resistance NB-LRR family.</text>
</comment>
<keyword evidence="4" id="KW-0963">Cytoplasm</keyword>
<dbReference type="GO" id="GO:0009626">
    <property type="term" value="P:plant-type hypersensitive response"/>
    <property type="evidence" value="ECO:0007669"/>
    <property type="project" value="UniProtKB-KW"/>
</dbReference>
<evidence type="ECO:0000256" key="6">
    <source>
        <dbReference type="ARBA" id="ARBA00022667"/>
    </source>
</evidence>
<name>A0A830DJN5_9LAMI</name>
<proteinExistence type="inferred from homology"/>
<evidence type="ECO:0000259" key="12">
    <source>
        <dbReference type="Pfam" id="PF23559"/>
    </source>
</evidence>
<dbReference type="InterPro" id="IPR027417">
    <property type="entry name" value="P-loop_NTPase"/>
</dbReference>
<evidence type="ECO:0000259" key="11">
    <source>
        <dbReference type="Pfam" id="PF00931"/>
    </source>
</evidence>
<evidence type="ECO:0000256" key="10">
    <source>
        <dbReference type="ARBA" id="ARBA00022840"/>
    </source>
</evidence>
<comment type="function">
    <text evidence="1">Confers resistance to late blight (Phytophthora infestans) races carrying the avirulence gene Avr1. Resistance proteins guard the plant against pathogens that contain an appropriate avirulence protein via an indirect interaction with this avirulence protein. That triggers a defense system including the hypersensitive response, which restricts the pathogen growth.</text>
</comment>
<evidence type="ECO:0000256" key="9">
    <source>
        <dbReference type="ARBA" id="ARBA00022821"/>
    </source>
</evidence>
<dbReference type="Gene3D" id="3.40.50.300">
    <property type="entry name" value="P-loop containing nucleotide triphosphate hydrolases"/>
    <property type="match status" value="1"/>
</dbReference>
<keyword evidence="10" id="KW-0067">ATP-binding</keyword>
<dbReference type="PANTHER" id="PTHR23155:SF1152">
    <property type="entry name" value="AAA+ ATPASE DOMAIN-CONTAINING PROTEIN"/>
    <property type="match status" value="1"/>
</dbReference>
<dbReference type="Proteomes" id="UP000653305">
    <property type="component" value="Unassembled WGS sequence"/>
</dbReference>